<sequence>MRSGTWPYWSACLLAVAVWLACGPLQAAPSHGTGPVPAASAPARPASAASAAGDPWVQAQRRCAAHTVRAVREECLAQARRELGPAAAPPPAAPARAAGGR</sequence>
<evidence type="ECO:0000313" key="4">
    <source>
        <dbReference type="Proteomes" id="UP001336250"/>
    </source>
</evidence>
<name>A0AAW9QEQ7_9BURK</name>
<feature type="region of interest" description="Disordered" evidence="1">
    <location>
        <begin position="29"/>
        <end position="53"/>
    </location>
</feature>
<dbReference type="RefSeq" id="WP_332290979.1">
    <property type="nucleotide sequence ID" value="NZ_JAZIBG010000036.1"/>
</dbReference>
<feature type="signal peptide" evidence="2">
    <location>
        <begin position="1"/>
        <end position="27"/>
    </location>
</feature>
<organism evidence="3 4">
    <name type="scientific">Aquincola agrisoli</name>
    <dbReference type="NCBI Taxonomy" id="3119538"/>
    <lineage>
        <taxon>Bacteria</taxon>
        <taxon>Pseudomonadati</taxon>
        <taxon>Pseudomonadota</taxon>
        <taxon>Betaproteobacteria</taxon>
        <taxon>Burkholderiales</taxon>
        <taxon>Sphaerotilaceae</taxon>
        <taxon>Aquincola</taxon>
    </lineage>
</organism>
<dbReference type="PROSITE" id="PS51257">
    <property type="entry name" value="PROKAR_LIPOPROTEIN"/>
    <property type="match status" value="1"/>
</dbReference>
<keyword evidence="4" id="KW-1185">Reference proteome</keyword>
<dbReference type="AlphaFoldDB" id="A0AAW9QEQ7"/>
<evidence type="ECO:0000313" key="3">
    <source>
        <dbReference type="EMBL" id="MEF7615675.1"/>
    </source>
</evidence>
<reference evidence="3 4" key="1">
    <citation type="submission" date="2024-02" db="EMBL/GenBank/DDBJ databases">
        <title>Genome sequence of Aquincola sp. MAHUQ-54.</title>
        <authorList>
            <person name="Huq M.A."/>
        </authorList>
    </citation>
    <scope>NUCLEOTIDE SEQUENCE [LARGE SCALE GENOMIC DNA]</scope>
    <source>
        <strain evidence="3 4">MAHUQ-54</strain>
    </source>
</reference>
<dbReference type="Proteomes" id="UP001336250">
    <property type="component" value="Unassembled WGS sequence"/>
</dbReference>
<evidence type="ECO:0000256" key="2">
    <source>
        <dbReference type="SAM" id="SignalP"/>
    </source>
</evidence>
<feature type="compositionally biased region" description="Low complexity" evidence="1">
    <location>
        <begin position="37"/>
        <end position="52"/>
    </location>
</feature>
<dbReference type="EMBL" id="JAZIBG010000036">
    <property type="protein sequence ID" value="MEF7615675.1"/>
    <property type="molecule type" value="Genomic_DNA"/>
</dbReference>
<protein>
    <submittedName>
        <fullName evidence="3">Uncharacterized protein</fullName>
    </submittedName>
</protein>
<feature type="chain" id="PRO_5043734834" evidence="2">
    <location>
        <begin position="28"/>
        <end position="101"/>
    </location>
</feature>
<accession>A0AAW9QEQ7</accession>
<keyword evidence="2" id="KW-0732">Signal</keyword>
<comment type="caution">
    <text evidence="3">The sequence shown here is derived from an EMBL/GenBank/DDBJ whole genome shotgun (WGS) entry which is preliminary data.</text>
</comment>
<proteinExistence type="predicted"/>
<evidence type="ECO:0000256" key="1">
    <source>
        <dbReference type="SAM" id="MobiDB-lite"/>
    </source>
</evidence>
<gene>
    <name evidence="3" type="ORF">V4F39_17300</name>
</gene>
<feature type="region of interest" description="Disordered" evidence="1">
    <location>
        <begin position="81"/>
        <end position="101"/>
    </location>
</feature>